<dbReference type="RefSeq" id="WP_048705470.1">
    <property type="nucleotide sequence ID" value="NZ_CP014646.1"/>
</dbReference>
<keyword evidence="8" id="KW-0067">ATP-binding</keyword>
<dbReference type="GO" id="GO:0046656">
    <property type="term" value="P:folic acid biosynthetic process"/>
    <property type="evidence" value="ECO:0007669"/>
    <property type="project" value="UniProtKB-KW"/>
</dbReference>
<dbReference type="GO" id="GO:0046654">
    <property type="term" value="P:tetrahydrofolate biosynthetic process"/>
    <property type="evidence" value="ECO:0007669"/>
    <property type="project" value="UniProtKB-UniPathway"/>
</dbReference>
<evidence type="ECO:0000313" key="14">
    <source>
        <dbReference type="EMBL" id="AMO37117.1"/>
    </source>
</evidence>
<keyword evidence="9" id="KW-0289">Folate biosynthesis</keyword>
<dbReference type="Gene3D" id="3.30.70.560">
    <property type="entry name" value="7,8-Dihydro-6-hydroxymethylpterin-pyrophosphokinase HPPK"/>
    <property type="match status" value="1"/>
</dbReference>
<dbReference type="Pfam" id="PF01288">
    <property type="entry name" value="HPPK"/>
    <property type="match status" value="1"/>
</dbReference>
<dbReference type="NCBIfam" id="TIGR01498">
    <property type="entry name" value="folK"/>
    <property type="match status" value="1"/>
</dbReference>
<dbReference type="GO" id="GO:0005524">
    <property type="term" value="F:ATP binding"/>
    <property type="evidence" value="ECO:0007669"/>
    <property type="project" value="UniProtKB-KW"/>
</dbReference>
<dbReference type="STRING" id="1134435.AC731_009235"/>
<evidence type="ECO:0000256" key="6">
    <source>
        <dbReference type="ARBA" id="ARBA00022741"/>
    </source>
</evidence>
<proteinExistence type="inferred from homology"/>
<dbReference type="UniPathway" id="UPA00077">
    <property type="reaction ID" value="UER00155"/>
</dbReference>
<keyword evidence="7 14" id="KW-0418">Kinase</keyword>
<evidence type="ECO:0000256" key="7">
    <source>
        <dbReference type="ARBA" id="ARBA00022777"/>
    </source>
</evidence>
<evidence type="ECO:0000256" key="12">
    <source>
        <dbReference type="ARBA" id="ARBA00033413"/>
    </source>
</evidence>
<protein>
    <recommendedName>
        <fullName evidence="4">2-amino-4-hydroxy-6-hydroxymethyldihydropteridine pyrophosphokinase</fullName>
        <ecNumber evidence="3">2.7.6.3</ecNumber>
    </recommendedName>
    <alternativeName>
        <fullName evidence="11">6-hydroxymethyl-7,8-dihydropterin pyrophosphokinase</fullName>
    </alternativeName>
    <alternativeName>
        <fullName evidence="12">7,8-dihydro-6-hydroxymethylpterin-pyrophosphokinase</fullName>
    </alternativeName>
</protein>
<dbReference type="PANTHER" id="PTHR43071:SF1">
    <property type="entry name" value="2-AMINO-4-HYDROXY-6-HYDROXYMETHYLDIHYDROPTERIDINE PYROPHOSPHOKINASE"/>
    <property type="match status" value="1"/>
</dbReference>
<evidence type="ECO:0000256" key="1">
    <source>
        <dbReference type="ARBA" id="ARBA00005051"/>
    </source>
</evidence>
<dbReference type="EMBL" id="CP014646">
    <property type="protein sequence ID" value="AMO37117.1"/>
    <property type="molecule type" value="Genomic_DNA"/>
</dbReference>
<reference evidence="15" key="1">
    <citation type="submission" date="2016-03" db="EMBL/GenBank/DDBJ databases">
        <authorList>
            <person name="Ma C."/>
            <person name="Zhou S."/>
            <person name="Yang G."/>
        </authorList>
    </citation>
    <scope>NUCLEOTIDE SEQUENCE [LARGE SCALE GENOMIC DNA]</scope>
    <source>
        <strain evidence="15">SgZ-1</strain>
    </source>
</reference>
<dbReference type="KEGG" id="thu:AC731_009235"/>
<dbReference type="CDD" id="cd00483">
    <property type="entry name" value="HPPK"/>
    <property type="match status" value="1"/>
</dbReference>
<dbReference type="InterPro" id="IPR035907">
    <property type="entry name" value="Hppk_sf"/>
</dbReference>
<dbReference type="Proteomes" id="UP000036902">
    <property type="component" value="Chromosome"/>
</dbReference>
<comment type="pathway">
    <text evidence="1">Cofactor biosynthesis; tetrahydrofolate biosynthesis; 2-amino-4-hydroxy-6-hydroxymethyl-7,8-dihydropteridine diphosphate from 7,8-dihydroneopterin triphosphate: step 4/4.</text>
</comment>
<accession>A0A127K580</accession>
<keyword evidence="6" id="KW-0547">Nucleotide-binding</keyword>
<dbReference type="InterPro" id="IPR000550">
    <property type="entry name" value="Hppk"/>
</dbReference>
<gene>
    <name evidence="14" type="ORF">AC731_009235</name>
</gene>
<name>A0A127K580_9RHOO</name>
<evidence type="ECO:0000256" key="10">
    <source>
        <dbReference type="ARBA" id="ARBA00029409"/>
    </source>
</evidence>
<evidence type="ECO:0000259" key="13">
    <source>
        <dbReference type="PROSITE" id="PS00794"/>
    </source>
</evidence>
<keyword evidence="5" id="KW-0808">Transferase</keyword>
<organism evidence="14 15">
    <name type="scientific">Thauera humireducens</name>
    <dbReference type="NCBI Taxonomy" id="1134435"/>
    <lineage>
        <taxon>Bacteria</taxon>
        <taxon>Pseudomonadati</taxon>
        <taxon>Pseudomonadota</taxon>
        <taxon>Betaproteobacteria</taxon>
        <taxon>Rhodocyclales</taxon>
        <taxon>Zoogloeaceae</taxon>
        <taxon>Thauera</taxon>
    </lineage>
</organism>
<dbReference type="AlphaFoldDB" id="A0A127K580"/>
<dbReference type="GO" id="GO:0003848">
    <property type="term" value="F:2-amino-4-hydroxy-6-hydroxymethyldihydropteridine diphosphokinase activity"/>
    <property type="evidence" value="ECO:0007669"/>
    <property type="project" value="UniProtKB-EC"/>
</dbReference>
<dbReference type="SUPFAM" id="SSF55083">
    <property type="entry name" value="6-hydroxymethyl-7,8-dihydropterin pyrophosphokinase, HPPK"/>
    <property type="match status" value="1"/>
</dbReference>
<dbReference type="GO" id="GO:0016301">
    <property type="term" value="F:kinase activity"/>
    <property type="evidence" value="ECO:0007669"/>
    <property type="project" value="UniProtKB-KW"/>
</dbReference>
<comment type="similarity">
    <text evidence="2">Belongs to the HPPK family.</text>
</comment>
<dbReference type="PANTHER" id="PTHR43071">
    <property type="entry name" value="2-AMINO-4-HYDROXY-6-HYDROXYMETHYLDIHYDROPTERIDINE PYROPHOSPHOKINASE"/>
    <property type="match status" value="1"/>
</dbReference>
<evidence type="ECO:0000256" key="4">
    <source>
        <dbReference type="ARBA" id="ARBA00016218"/>
    </source>
</evidence>
<keyword evidence="15" id="KW-1185">Reference proteome</keyword>
<dbReference type="PROSITE" id="PS00794">
    <property type="entry name" value="HPPK"/>
    <property type="match status" value="1"/>
</dbReference>
<sequence>MSVRTRAFVAFGANLGDPAAAFALALRRLGELPDSDVVAQSSLYRTAPVGVEGQPDYINAVIELSTALPARPLLEALLAIEHEGGRTRDFHMAPRTMDLDLLLYGDAVLDEEGLQVPHPRMHLRAFTLVPLAEIAPDVIIPGRGRAADLLPGVAAQQIARS</sequence>
<evidence type="ECO:0000256" key="2">
    <source>
        <dbReference type="ARBA" id="ARBA00005810"/>
    </source>
</evidence>
<evidence type="ECO:0000256" key="3">
    <source>
        <dbReference type="ARBA" id="ARBA00013253"/>
    </source>
</evidence>
<evidence type="ECO:0000256" key="8">
    <source>
        <dbReference type="ARBA" id="ARBA00022840"/>
    </source>
</evidence>
<evidence type="ECO:0000256" key="5">
    <source>
        <dbReference type="ARBA" id="ARBA00022679"/>
    </source>
</evidence>
<feature type="domain" description="7,8-dihydro-6-hydroxymethylpterin-pyrophosphokinase" evidence="13">
    <location>
        <begin position="91"/>
        <end position="102"/>
    </location>
</feature>
<evidence type="ECO:0000313" key="15">
    <source>
        <dbReference type="Proteomes" id="UP000036902"/>
    </source>
</evidence>
<evidence type="ECO:0000256" key="11">
    <source>
        <dbReference type="ARBA" id="ARBA00029766"/>
    </source>
</evidence>
<dbReference type="EC" id="2.7.6.3" evidence="3"/>
<comment type="function">
    <text evidence="10">Catalyzes the transfer of pyrophosphate from adenosine triphosphate (ATP) to 6-hydroxymethyl-7,8-dihydropterin, an enzymatic step in folate biosynthesis pathway.</text>
</comment>
<evidence type="ECO:0000256" key="9">
    <source>
        <dbReference type="ARBA" id="ARBA00022909"/>
    </source>
</evidence>